<proteinExistence type="predicted"/>
<comment type="caution">
    <text evidence="2">The sequence shown here is derived from an EMBL/GenBank/DDBJ whole genome shotgun (WGS) entry which is preliminary data.</text>
</comment>
<dbReference type="AlphaFoldDB" id="A0AAD8Y443"/>
<evidence type="ECO:0000256" key="1">
    <source>
        <dbReference type="SAM" id="Phobius"/>
    </source>
</evidence>
<keyword evidence="1" id="KW-0812">Transmembrane</keyword>
<accession>A0AAD8Y443</accession>
<keyword evidence="1" id="KW-0472">Membrane</keyword>
<reference evidence="2" key="1">
    <citation type="submission" date="2023-06" db="EMBL/GenBank/DDBJ databases">
        <title>Survivors Of The Sea: Transcriptome response of Skeletonema marinoi to long-term dormancy.</title>
        <authorList>
            <person name="Pinder M.I.M."/>
            <person name="Kourtchenko O."/>
            <person name="Robertson E.K."/>
            <person name="Larsson T."/>
            <person name="Maumus F."/>
            <person name="Osuna-Cruz C.M."/>
            <person name="Vancaester E."/>
            <person name="Stenow R."/>
            <person name="Vandepoele K."/>
            <person name="Ploug H."/>
            <person name="Bruchert V."/>
            <person name="Godhe A."/>
            <person name="Topel M."/>
        </authorList>
    </citation>
    <scope>NUCLEOTIDE SEQUENCE</scope>
    <source>
        <strain evidence="2">R05AC</strain>
    </source>
</reference>
<protein>
    <submittedName>
        <fullName evidence="2">Uncharacterized protein</fullName>
    </submittedName>
</protein>
<keyword evidence="1" id="KW-1133">Transmembrane helix</keyword>
<dbReference type="EMBL" id="JATAAI010000019">
    <property type="protein sequence ID" value="KAK1738843.1"/>
    <property type="molecule type" value="Genomic_DNA"/>
</dbReference>
<keyword evidence="3" id="KW-1185">Reference proteome</keyword>
<organism evidence="2 3">
    <name type="scientific">Skeletonema marinoi</name>
    <dbReference type="NCBI Taxonomy" id="267567"/>
    <lineage>
        <taxon>Eukaryota</taxon>
        <taxon>Sar</taxon>
        <taxon>Stramenopiles</taxon>
        <taxon>Ochrophyta</taxon>
        <taxon>Bacillariophyta</taxon>
        <taxon>Coscinodiscophyceae</taxon>
        <taxon>Thalassiosirophycidae</taxon>
        <taxon>Thalassiosirales</taxon>
        <taxon>Skeletonemataceae</taxon>
        <taxon>Skeletonema</taxon>
        <taxon>Skeletonema marinoi-dohrnii complex</taxon>
    </lineage>
</organism>
<sequence>MKRLLSLQQWPIIMAFAQAASDRTSSAQQLPLTPSFHKFHDAAFELLPSRSGSDAILNRLQQLANAYPTYVTLTTTQKLFGLDDGQQQHSYAVIIQDKQATQDIQDHRRTDVSSSAQLELVESSTSNNMKDVVDWFHHSIQNDDASASDGAASTKEEEAVPSTTTTHADIILNAATIGSDKVIGLAEVMLQAANCESVNDSHDGGNSNANFLSDRRLQCRNNLKDAGVGSKDVEWLANVVFTRRTIILSSAATHGSAAPHHGSLSLLWLVVACVGLFLAVAFMTVLTLKRKHRGRIWLEEEAKRRVAEVDYSSDFIQKDFTRELTSFDEELTVQLIEPSHNVILV</sequence>
<evidence type="ECO:0000313" key="3">
    <source>
        <dbReference type="Proteomes" id="UP001224775"/>
    </source>
</evidence>
<name>A0AAD8Y443_9STRA</name>
<dbReference type="Proteomes" id="UP001224775">
    <property type="component" value="Unassembled WGS sequence"/>
</dbReference>
<evidence type="ECO:0000313" key="2">
    <source>
        <dbReference type="EMBL" id="KAK1738843.1"/>
    </source>
</evidence>
<feature type="transmembrane region" description="Helical" evidence="1">
    <location>
        <begin position="266"/>
        <end position="288"/>
    </location>
</feature>
<gene>
    <name evidence="2" type="ORF">QTG54_010159</name>
</gene>